<evidence type="ECO:0000256" key="1">
    <source>
        <dbReference type="SAM" id="MobiDB-lite"/>
    </source>
</evidence>
<reference evidence="2" key="1">
    <citation type="submission" date="2017-04" db="EMBL/GenBank/DDBJ databases">
        <title>Unveiling RNA virosphere associated with marine microorganisms.</title>
        <authorList>
            <person name="Urayama S."/>
            <person name="Takaki Y."/>
            <person name="Nishi S."/>
            <person name="Yoshida Y."/>
            <person name="Deguchi S."/>
            <person name="Takai K."/>
            <person name="Nunoura T."/>
        </authorList>
    </citation>
    <scope>NUCLEOTIDE SEQUENCE</scope>
</reference>
<name>A0A2V0RA39_9ZZZZ</name>
<comment type="caution">
    <text evidence="2">The sequence shown here is derived from an EMBL/GenBank/DDBJ whole genome shotgun (WGS) entry which is preliminary data.</text>
</comment>
<accession>A0A2V0RA39</accession>
<proteinExistence type="predicted"/>
<evidence type="ECO:0000313" key="2">
    <source>
        <dbReference type="EMBL" id="GBH22183.1"/>
    </source>
</evidence>
<feature type="region of interest" description="Disordered" evidence="1">
    <location>
        <begin position="45"/>
        <end position="66"/>
    </location>
</feature>
<protein>
    <submittedName>
        <fullName evidence="2">Uncharacterized protein</fullName>
    </submittedName>
</protein>
<dbReference type="EMBL" id="BDQA01000745">
    <property type="protein sequence ID" value="GBH22183.1"/>
    <property type="molecule type" value="Genomic_RNA"/>
</dbReference>
<dbReference type="AlphaFoldDB" id="A0A2V0RA39"/>
<sequence length="66" mass="7422">MASFTLTRPKRPTILVHTMYRFLENLVSCRPGILSLSTTCRAMGLTPPRTRRLTSLPEAQPTSIHP</sequence>
<organism evidence="2">
    <name type="scientific">viral metagenome</name>
    <dbReference type="NCBI Taxonomy" id="1070528"/>
    <lineage>
        <taxon>unclassified sequences</taxon>
        <taxon>metagenomes</taxon>
        <taxon>organismal metagenomes</taxon>
    </lineage>
</organism>